<evidence type="ECO:0000256" key="4">
    <source>
        <dbReference type="ARBA" id="ARBA00023163"/>
    </source>
</evidence>
<evidence type="ECO:0000256" key="2">
    <source>
        <dbReference type="ARBA" id="ARBA00023015"/>
    </source>
</evidence>
<dbReference type="InterPro" id="IPR036388">
    <property type="entry name" value="WH-like_DNA-bd_sf"/>
</dbReference>
<keyword evidence="2" id="KW-0805">Transcription regulation</keyword>
<dbReference type="InterPro" id="IPR000847">
    <property type="entry name" value="LysR_HTH_N"/>
</dbReference>
<dbReference type="RefSeq" id="WP_209380157.1">
    <property type="nucleotide sequence ID" value="NZ_JAGIZB010000012.1"/>
</dbReference>
<proteinExistence type="inferred from homology"/>
<comment type="caution">
    <text evidence="6">The sequence shown here is derived from an EMBL/GenBank/DDBJ whole genome shotgun (WGS) entry which is preliminary data.</text>
</comment>
<dbReference type="PANTHER" id="PTHR30126">
    <property type="entry name" value="HTH-TYPE TRANSCRIPTIONAL REGULATOR"/>
    <property type="match status" value="1"/>
</dbReference>
<dbReference type="Gene3D" id="3.40.190.10">
    <property type="entry name" value="Periplasmic binding protein-like II"/>
    <property type="match status" value="2"/>
</dbReference>
<dbReference type="Pfam" id="PF03466">
    <property type="entry name" value="LysR_substrate"/>
    <property type="match status" value="1"/>
</dbReference>
<dbReference type="EMBL" id="JAGIZB010000012">
    <property type="protein sequence ID" value="MBP0445894.1"/>
    <property type="molecule type" value="Genomic_DNA"/>
</dbReference>
<dbReference type="PANTHER" id="PTHR30126:SF6">
    <property type="entry name" value="HTH-TYPE TRANSCRIPTIONAL REGULATOR CYSB-RELATED"/>
    <property type="match status" value="1"/>
</dbReference>
<dbReference type="Proteomes" id="UP000681594">
    <property type="component" value="Unassembled WGS sequence"/>
</dbReference>
<keyword evidence="4" id="KW-0804">Transcription</keyword>
<accession>A0ABS4AGA6</accession>
<dbReference type="SUPFAM" id="SSF46785">
    <property type="entry name" value="Winged helix' DNA-binding domain"/>
    <property type="match status" value="1"/>
</dbReference>
<dbReference type="InterPro" id="IPR005119">
    <property type="entry name" value="LysR_subst-bd"/>
</dbReference>
<evidence type="ECO:0000259" key="5">
    <source>
        <dbReference type="PROSITE" id="PS50931"/>
    </source>
</evidence>
<evidence type="ECO:0000256" key="1">
    <source>
        <dbReference type="ARBA" id="ARBA00009437"/>
    </source>
</evidence>
<dbReference type="InterPro" id="IPR036390">
    <property type="entry name" value="WH_DNA-bd_sf"/>
</dbReference>
<protein>
    <submittedName>
        <fullName evidence="6">LysR family transcriptional regulator</fullName>
    </submittedName>
</protein>
<evidence type="ECO:0000313" key="6">
    <source>
        <dbReference type="EMBL" id="MBP0445894.1"/>
    </source>
</evidence>
<feature type="domain" description="HTH lysR-type" evidence="5">
    <location>
        <begin position="1"/>
        <end position="60"/>
    </location>
</feature>
<reference evidence="6 7" key="1">
    <citation type="submission" date="2021-03" db="EMBL/GenBank/DDBJ databases">
        <authorList>
            <person name="So Y."/>
        </authorList>
    </citation>
    <scope>NUCLEOTIDE SEQUENCE [LARGE SCALE GENOMIC DNA]</scope>
    <source>
        <strain evidence="6 7">SSH11</strain>
    </source>
</reference>
<dbReference type="PROSITE" id="PS50931">
    <property type="entry name" value="HTH_LYSR"/>
    <property type="match status" value="1"/>
</dbReference>
<keyword evidence="7" id="KW-1185">Reference proteome</keyword>
<evidence type="ECO:0000313" key="7">
    <source>
        <dbReference type="Proteomes" id="UP000681594"/>
    </source>
</evidence>
<dbReference type="Gene3D" id="1.10.10.10">
    <property type="entry name" value="Winged helix-like DNA-binding domain superfamily/Winged helix DNA-binding domain"/>
    <property type="match status" value="1"/>
</dbReference>
<gene>
    <name evidence="6" type="ORF">J8J14_14045</name>
</gene>
<dbReference type="SUPFAM" id="SSF53850">
    <property type="entry name" value="Periplasmic binding protein-like II"/>
    <property type="match status" value="1"/>
</dbReference>
<keyword evidence="3" id="KW-0238">DNA-binding</keyword>
<dbReference type="PRINTS" id="PR00039">
    <property type="entry name" value="HTHLYSR"/>
</dbReference>
<sequence>MKLHQLRTMREVVAQGFSLSRAARQLNASQPGLTRHLQELERQLGVALFVRGAKRLSDLTPEGRALLPTVLRILDEVDELHRAARDMAAGDRGSITIATIDTHARYVLPAMIERLLRDFPTLQLRLLQGSRIQVANWLRDGEADISVAGLPSQPYPDLVFLPCYEVHRLVLTPPGHPLARLRRPIRLEEIASHPIITYDPAFEAWAGILGVFQASRLSVNIVLSAIDVDIMKTYVRSGLGVGIVADLAYSRSNDRDLRAINARHLFPSTVTHIGAHRRRPLSVHARHLISFFGPDVGRSLDRALRADPTPA</sequence>
<comment type="similarity">
    <text evidence="1">Belongs to the LysR transcriptional regulatory family.</text>
</comment>
<name>A0ABS4AGA6_9PROT</name>
<organism evidence="6 7">
    <name type="scientific">Pararoseomonas baculiformis</name>
    <dbReference type="NCBI Taxonomy" id="2820812"/>
    <lineage>
        <taxon>Bacteria</taxon>
        <taxon>Pseudomonadati</taxon>
        <taxon>Pseudomonadota</taxon>
        <taxon>Alphaproteobacteria</taxon>
        <taxon>Acetobacterales</taxon>
        <taxon>Acetobacteraceae</taxon>
        <taxon>Pararoseomonas</taxon>
    </lineage>
</organism>
<dbReference type="Pfam" id="PF00126">
    <property type="entry name" value="HTH_1"/>
    <property type="match status" value="1"/>
</dbReference>
<evidence type="ECO:0000256" key="3">
    <source>
        <dbReference type="ARBA" id="ARBA00023125"/>
    </source>
</evidence>